<gene>
    <name evidence="1" type="ORF">TCLT_LOCUS2582</name>
</gene>
<dbReference type="AlphaFoldDB" id="A0A0N5CQT1"/>
<evidence type="ECO:0000313" key="2">
    <source>
        <dbReference type="Proteomes" id="UP000276776"/>
    </source>
</evidence>
<evidence type="ECO:0000313" key="3">
    <source>
        <dbReference type="WBParaSite" id="TCLT_0000258101-mRNA-1"/>
    </source>
</evidence>
<dbReference type="OrthoDB" id="5857447at2759"/>
<organism evidence="3">
    <name type="scientific">Thelazia callipaeda</name>
    <name type="common">Oriental eyeworm</name>
    <name type="synonym">Parasitic nematode</name>
    <dbReference type="NCBI Taxonomy" id="103827"/>
    <lineage>
        <taxon>Eukaryota</taxon>
        <taxon>Metazoa</taxon>
        <taxon>Ecdysozoa</taxon>
        <taxon>Nematoda</taxon>
        <taxon>Chromadorea</taxon>
        <taxon>Rhabditida</taxon>
        <taxon>Spirurina</taxon>
        <taxon>Spiruromorpha</taxon>
        <taxon>Thelazioidea</taxon>
        <taxon>Thelaziidae</taxon>
        <taxon>Thelazia</taxon>
    </lineage>
</organism>
<accession>A0A0N5CQT1</accession>
<dbReference type="WBParaSite" id="TCLT_0000258101-mRNA-1">
    <property type="protein sequence ID" value="TCLT_0000258101-mRNA-1"/>
    <property type="gene ID" value="TCLT_0000258101"/>
</dbReference>
<dbReference type="EMBL" id="UYYF01000572">
    <property type="protein sequence ID" value="VDM98618.1"/>
    <property type="molecule type" value="Genomic_DNA"/>
</dbReference>
<sequence length="121" mass="13522">MQFYASRAEGADSSDVWEAIDSENFADIKFEKDEQVGNPTRKEISAATEVNRARLSSPTVLKGSFAPPSCCESPWIFDAMKGTCILNLRQQGVSTKYMKQLCEGLGFELESETCIRRVRLC</sequence>
<keyword evidence="2" id="KW-1185">Reference proteome</keyword>
<evidence type="ECO:0000313" key="1">
    <source>
        <dbReference type="EMBL" id="VDM98618.1"/>
    </source>
</evidence>
<name>A0A0N5CQT1_THECL</name>
<protein>
    <submittedName>
        <fullName evidence="3">Ski_Sno domain-containing protein</fullName>
    </submittedName>
</protein>
<proteinExistence type="predicted"/>
<reference evidence="3" key="1">
    <citation type="submission" date="2017-02" db="UniProtKB">
        <authorList>
            <consortium name="WormBaseParasite"/>
        </authorList>
    </citation>
    <scope>IDENTIFICATION</scope>
</reference>
<reference evidence="1 2" key="2">
    <citation type="submission" date="2018-11" db="EMBL/GenBank/DDBJ databases">
        <authorList>
            <consortium name="Pathogen Informatics"/>
        </authorList>
    </citation>
    <scope>NUCLEOTIDE SEQUENCE [LARGE SCALE GENOMIC DNA]</scope>
</reference>
<dbReference type="Proteomes" id="UP000276776">
    <property type="component" value="Unassembled WGS sequence"/>
</dbReference>